<dbReference type="PANTHER" id="PTHR31609">
    <property type="entry name" value="YDJC DEACETYLASE FAMILY MEMBER"/>
    <property type="match status" value="1"/>
</dbReference>
<gene>
    <name evidence="6" type="ORF">FZW98_08125</name>
</gene>
<keyword evidence="2" id="KW-0479">Metal-binding</keyword>
<dbReference type="Pfam" id="PF04794">
    <property type="entry name" value="YdjC"/>
    <property type="match status" value="1"/>
</dbReference>
<accession>A0AB74NAU8</accession>
<evidence type="ECO:0000313" key="6">
    <source>
        <dbReference type="EMBL" id="TYU53132.1"/>
    </source>
</evidence>
<dbReference type="GO" id="GO:0046872">
    <property type="term" value="F:metal ion binding"/>
    <property type="evidence" value="ECO:0007669"/>
    <property type="project" value="UniProtKB-KW"/>
</dbReference>
<dbReference type="SUPFAM" id="SSF88713">
    <property type="entry name" value="Glycoside hydrolase/deacetylase"/>
    <property type="match status" value="1"/>
</dbReference>
<dbReference type="EMBL" id="VTIK01000003">
    <property type="protein sequence ID" value="TYU53132.1"/>
    <property type="molecule type" value="Genomic_DNA"/>
</dbReference>
<keyword evidence="3" id="KW-0378">Hydrolase</keyword>
<evidence type="ECO:0000256" key="4">
    <source>
        <dbReference type="ARBA" id="ARBA00022842"/>
    </source>
</evidence>
<evidence type="ECO:0000256" key="1">
    <source>
        <dbReference type="ARBA" id="ARBA00001946"/>
    </source>
</evidence>
<sequence length="266" mass="30118">MPKLIIDADDFGLSKAINHGIIESYKNGITTSTLLMPNLETAEHAIALAKDHPDLFIGQHTNFLLGKPCAAPAEIPSLVDENGEFHRSKYYRANPELKFQYEDVRTETIAQMERFKTLTGHYPEHIDCHSIGDETVDQAFFDIAREFGIHTTLKYSGDKKWPDQEGYLPITKLLESGALPYTNGGVSVENFLNDDFGLLKLAPNEIAEMHFDVGFLDQFVLDNSSYTLMRCRELATICDVRVRDWLSENGFELISFSDLVIEYTNK</sequence>
<keyword evidence="5" id="KW-0119">Carbohydrate metabolism</keyword>
<evidence type="ECO:0000256" key="2">
    <source>
        <dbReference type="ARBA" id="ARBA00022723"/>
    </source>
</evidence>
<dbReference type="InterPro" id="IPR006879">
    <property type="entry name" value="YdjC-like"/>
</dbReference>
<comment type="caution">
    <text evidence="6">The sequence shown here is derived from an EMBL/GenBank/DDBJ whole genome shotgun (WGS) entry which is preliminary data.</text>
</comment>
<protein>
    <submittedName>
        <fullName evidence="6">ChbG/HpnK family deacetylase</fullName>
    </submittedName>
</protein>
<keyword evidence="4" id="KW-0460">Magnesium</keyword>
<organism evidence="6 7">
    <name type="scientific">Listeria monocytogenes</name>
    <dbReference type="NCBI Taxonomy" id="1639"/>
    <lineage>
        <taxon>Bacteria</taxon>
        <taxon>Bacillati</taxon>
        <taxon>Bacillota</taxon>
        <taxon>Bacilli</taxon>
        <taxon>Bacillales</taxon>
        <taxon>Listeriaceae</taxon>
        <taxon>Listeria</taxon>
    </lineage>
</organism>
<dbReference type="CDD" id="cd10805">
    <property type="entry name" value="YdjC_like_1"/>
    <property type="match status" value="1"/>
</dbReference>
<dbReference type="GO" id="GO:0019213">
    <property type="term" value="F:deacetylase activity"/>
    <property type="evidence" value="ECO:0007669"/>
    <property type="project" value="TreeGrafter"/>
</dbReference>
<name>A0AB74NAU8_LISMN</name>
<dbReference type="PANTHER" id="PTHR31609:SF1">
    <property type="entry name" value="CARBOHYDRATE DEACETYLASE"/>
    <property type="match status" value="1"/>
</dbReference>
<comment type="cofactor">
    <cofactor evidence="1">
        <name>Mg(2+)</name>
        <dbReference type="ChEBI" id="CHEBI:18420"/>
    </cofactor>
</comment>
<dbReference type="AlphaFoldDB" id="A0AB74NAU8"/>
<evidence type="ECO:0000256" key="5">
    <source>
        <dbReference type="ARBA" id="ARBA00023277"/>
    </source>
</evidence>
<dbReference type="GO" id="GO:0016787">
    <property type="term" value="F:hydrolase activity"/>
    <property type="evidence" value="ECO:0007669"/>
    <property type="project" value="UniProtKB-KW"/>
</dbReference>
<evidence type="ECO:0000313" key="7">
    <source>
        <dbReference type="Proteomes" id="UP000322220"/>
    </source>
</evidence>
<evidence type="ECO:0000256" key="3">
    <source>
        <dbReference type="ARBA" id="ARBA00022801"/>
    </source>
</evidence>
<reference evidence="6 7" key="1">
    <citation type="submission" date="2019-08" db="EMBL/GenBank/DDBJ databases">
        <title>Soil Listeria distribution.</title>
        <authorList>
            <person name="Liao J."/>
        </authorList>
    </citation>
    <scope>NUCLEOTIDE SEQUENCE [LARGE SCALE GENOMIC DNA]</scope>
    <source>
        <strain evidence="6 7">IN-RH-2-BL1</strain>
    </source>
</reference>
<dbReference type="Proteomes" id="UP000322220">
    <property type="component" value="Unassembled WGS sequence"/>
</dbReference>
<dbReference type="RefSeq" id="WP_070262402.1">
    <property type="nucleotide sequence ID" value="NZ_MKOA01000010.1"/>
</dbReference>
<dbReference type="GO" id="GO:0005975">
    <property type="term" value="P:carbohydrate metabolic process"/>
    <property type="evidence" value="ECO:0007669"/>
    <property type="project" value="InterPro"/>
</dbReference>
<dbReference type="Gene3D" id="3.20.20.370">
    <property type="entry name" value="Glycoside hydrolase/deacetylase"/>
    <property type="match status" value="1"/>
</dbReference>
<proteinExistence type="predicted"/>
<dbReference type="InterPro" id="IPR011330">
    <property type="entry name" value="Glyco_hydro/deAcase_b/a-brl"/>
</dbReference>